<dbReference type="PROSITE" id="PS50113">
    <property type="entry name" value="PAC"/>
    <property type="match status" value="1"/>
</dbReference>
<evidence type="ECO:0000256" key="2">
    <source>
        <dbReference type="ARBA" id="ARBA00004141"/>
    </source>
</evidence>
<sequence>MVKEPVLVIDDAPYEQTLAPALAALDYGVVLVHSGAEGLRKFETMQPAWVVVGDGVHDALALVDGIRLQDKEVQILVTTTGKLEAAVADFKYRADEFIVLPAAAPMLSVVLRRMEKVVHMRRQIRSLSDNPEARDRERLQATVETERFLAVRQIVEKMSAFISQVASDAQGGMRYFNELPYFVSIHDKQCTLLAANGIYNRYLGNRLYQNSWGIYAGRRATRNGCPVGRTLRHESVMKTRALVRYASGARVPVTVHTAPIYDNDGNIDLVIEIFAGTKEIERLAAESRRTHQRYEQLFNAVPSSIVVLDRRFRINAANRAFRENYGDHTGRLFFDVFRPGIFPAYRDPISLTVRSGEAHQGDMVLTNNEGMKTNVMAWTSPIKTATGKLIQVLAIFADVTQLRKLQTNLANLGLMVSTLSHDLKGSLTGLDAGVYMIDSGFYRDRPARIEEGLDTVRLMTERIRKLVTDILYYAKERDIHPVPTDIQQFAGDVAANVATKVKGANIQFNPQISDVPVEMPIDADLLRTALYNIIDNAVEACIESPAPDQHRIDFLTEVHPDRIAFIVEDTGGGMSPEKAKTVFDLFSSTKGRQGTGIGLYVTRKIVQKHGGTVAVNSRPGEGSRFEIELPRQVGGSISGK</sequence>
<dbReference type="Gene3D" id="1.10.287.130">
    <property type="match status" value="1"/>
</dbReference>
<dbReference type="InterPro" id="IPR004358">
    <property type="entry name" value="Sig_transdc_His_kin-like_C"/>
</dbReference>
<evidence type="ECO:0000313" key="16">
    <source>
        <dbReference type="Proteomes" id="UP000427769"/>
    </source>
</evidence>
<proteinExistence type="predicted"/>
<evidence type="ECO:0000256" key="7">
    <source>
        <dbReference type="ARBA" id="ARBA00022741"/>
    </source>
</evidence>
<dbReference type="InterPro" id="IPR000700">
    <property type="entry name" value="PAS-assoc_C"/>
</dbReference>
<comment type="subcellular location">
    <subcellularLocation>
        <location evidence="2">Membrane</location>
        <topology evidence="2">Multi-pass membrane protein</topology>
    </subcellularLocation>
</comment>
<dbReference type="PANTHER" id="PTHR42878:SF7">
    <property type="entry name" value="SENSOR HISTIDINE KINASE GLRK"/>
    <property type="match status" value="1"/>
</dbReference>
<dbReference type="PRINTS" id="PR00344">
    <property type="entry name" value="BCTRLSENSOR"/>
</dbReference>
<keyword evidence="6" id="KW-0812">Transmembrane</keyword>
<dbReference type="InterPro" id="IPR003594">
    <property type="entry name" value="HATPase_dom"/>
</dbReference>
<dbReference type="EMBL" id="AP021875">
    <property type="protein sequence ID" value="BBO75971.1"/>
    <property type="molecule type" value="Genomic_DNA"/>
</dbReference>
<comment type="catalytic activity">
    <reaction evidence="1">
        <text>ATP + protein L-histidine = ADP + protein N-phospho-L-histidine.</text>
        <dbReference type="EC" id="2.7.13.3"/>
    </reaction>
</comment>
<protein>
    <recommendedName>
        <fullName evidence="3">histidine kinase</fullName>
        <ecNumber evidence="3">2.7.13.3</ecNumber>
    </recommendedName>
</protein>
<keyword evidence="5" id="KW-0808">Transferase</keyword>
<dbReference type="EC" id="2.7.13.3" evidence="3"/>
<evidence type="ECO:0000256" key="3">
    <source>
        <dbReference type="ARBA" id="ARBA00012438"/>
    </source>
</evidence>
<evidence type="ECO:0000256" key="8">
    <source>
        <dbReference type="ARBA" id="ARBA00022777"/>
    </source>
</evidence>
<evidence type="ECO:0000259" key="14">
    <source>
        <dbReference type="PROSITE" id="PS50113"/>
    </source>
</evidence>
<dbReference type="Pfam" id="PF08448">
    <property type="entry name" value="PAS_4"/>
    <property type="match status" value="1"/>
</dbReference>
<evidence type="ECO:0000256" key="9">
    <source>
        <dbReference type="ARBA" id="ARBA00022840"/>
    </source>
</evidence>
<dbReference type="InterPro" id="IPR050351">
    <property type="entry name" value="BphY/WalK/GraS-like"/>
</dbReference>
<dbReference type="SUPFAM" id="SSF55874">
    <property type="entry name" value="ATPase domain of HSP90 chaperone/DNA topoisomerase II/histidine kinase"/>
    <property type="match status" value="1"/>
</dbReference>
<dbReference type="SUPFAM" id="SSF52172">
    <property type="entry name" value="CheY-like"/>
    <property type="match status" value="1"/>
</dbReference>
<evidence type="ECO:0000313" key="15">
    <source>
        <dbReference type="EMBL" id="BBO75971.1"/>
    </source>
</evidence>
<dbReference type="GO" id="GO:0016020">
    <property type="term" value="C:membrane"/>
    <property type="evidence" value="ECO:0007669"/>
    <property type="project" value="UniProtKB-SubCell"/>
</dbReference>
<dbReference type="InterPro" id="IPR000014">
    <property type="entry name" value="PAS"/>
</dbReference>
<evidence type="ECO:0000256" key="4">
    <source>
        <dbReference type="ARBA" id="ARBA00022553"/>
    </source>
</evidence>
<dbReference type="KEGG" id="dwd:DSCW_33880"/>
<dbReference type="InterPro" id="IPR003661">
    <property type="entry name" value="HisK_dim/P_dom"/>
</dbReference>
<dbReference type="Gene3D" id="3.40.50.2300">
    <property type="match status" value="1"/>
</dbReference>
<reference evidence="15 16" key="1">
    <citation type="submission" date="2019-11" db="EMBL/GenBank/DDBJ databases">
        <title>Comparative genomics of hydrocarbon-degrading Desulfosarcina strains.</title>
        <authorList>
            <person name="Watanabe M."/>
            <person name="Kojima H."/>
            <person name="Fukui M."/>
        </authorList>
    </citation>
    <scope>NUCLEOTIDE SEQUENCE [LARGE SCALE GENOMIC DNA]</scope>
    <source>
        <strain evidence="15 16">PP31</strain>
    </source>
</reference>
<keyword evidence="16" id="KW-1185">Reference proteome</keyword>
<evidence type="ECO:0000256" key="10">
    <source>
        <dbReference type="ARBA" id="ARBA00022989"/>
    </source>
</evidence>
<dbReference type="InterPro" id="IPR011006">
    <property type="entry name" value="CheY-like_superfamily"/>
</dbReference>
<evidence type="ECO:0000256" key="12">
    <source>
        <dbReference type="ARBA" id="ARBA00023136"/>
    </source>
</evidence>
<dbReference type="GO" id="GO:0005524">
    <property type="term" value="F:ATP binding"/>
    <property type="evidence" value="ECO:0007669"/>
    <property type="project" value="UniProtKB-KW"/>
</dbReference>
<evidence type="ECO:0000256" key="11">
    <source>
        <dbReference type="ARBA" id="ARBA00023012"/>
    </source>
</evidence>
<dbReference type="AlphaFoldDB" id="A0A5K7Z8E8"/>
<dbReference type="GO" id="GO:0007234">
    <property type="term" value="P:osmosensory signaling via phosphorelay pathway"/>
    <property type="evidence" value="ECO:0007669"/>
    <property type="project" value="TreeGrafter"/>
</dbReference>
<dbReference type="GO" id="GO:0000156">
    <property type="term" value="F:phosphorelay response regulator activity"/>
    <property type="evidence" value="ECO:0007669"/>
    <property type="project" value="TreeGrafter"/>
</dbReference>
<dbReference type="Pfam" id="PF02518">
    <property type="entry name" value="HATPase_c"/>
    <property type="match status" value="1"/>
</dbReference>
<dbReference type="InterPro" id="IPR036097">
    <property type="entry name" value="HisK_dim/P_sf"/>
</dbReference>
<keyword evidence="10" id="KW-1133">Transmembrane helix</keyword>
<dbReference type="InterPro" id="IPR035965">
    <property type="entry name" value="PAS-like_dom_sf"/>
</dbReference>
<dbReference type="SMART" id="SM00387">
    <property type="entry name" value="HATPase_c"/>
    <property type="match status" value="1"/>
</dbReference>
<dbReference type="SUPFAM" id="SSF55785">
    <property type="entry name" value="PYP-like sensor domain (PAS domain)"/>
    <property type="match status" value="1"/>
</dbReference>
<keyword evidence="9" id="KW-0067">ATP-binding</keyword>
<dbReference type="GO" id="GO:0030295">
    <property type="term" value="F:protein kinase activator activity"/>
    <property type="evidence" value="ECO:0007669"/>
    <property type="project" value="TreeGrafter"/>
</dbReference>
<dbReference type="InterPro" id="IPR005467">
    <property type="entry name" value="His_kinase_dom"/>
</dbReference>
<dbReference type="CDD" id="cd00082">
    <property type="entry name" value="HisKA"/>
    <property type="match status" value="1"/>
</dbReference>
<dbReference type="Gene3D" id="3.30.565.10">
    <property type="entry name" value="Histidine kinase-like ATPase, C-terminal domain"/>
    <property type="match status" value="1"/>
</dbReference>
<keyword evidence="7" id="KW-0547">Nucleotide-binding</keyword>
<dbReference type="PANTHER" id="PTHR42878">
    <property type="entry name" value="TWO-COMPONENT HISTIDINE KINASE"/>
    <property type="match status" value="1"/>
</dbReference>
<keyword evidence="12" id="KW-0472">Membrane</keyword>
<name>A0A5K7Z8E8_9BACT</name>
<feature type="domain" description="PAC" evidence="14">
    <location>
        <begin position="359"/>
        <end position="411"/>
    </location>
</feature>
<evidence type="ECO:0000256" key="5">
    <source>
        <dbReference type="ARBA" id="ARBA00022679"/>
    </source>
</evidence>
<feature type="domain" description="Histidine kinase" evidence="13">
    <location>
        <begin position="418"/>
        <end position="633"/>
    </location>
</feature>
<evidence type="ECO:0000256" key="1">
    <source>
        <dbReference type="ARBA" id="ARBA00000085"/>
    </source>
</evidence>
<keyword evidence="4" id="KW-0597">Phosphoprotein</keyword>
<evidence type="ECO:0000259" key="13">
    <source>
        <dbReference type="PROSITE" id="PS50109"/>
    </source>
</evidence>
<dbReference type="NCBIfam" id="TIGR00229">
    <property type="entry name" value="sensory_box"/>
    <property type="match status" value="1"/>
</dbReference>
<dbReference type="SUPFAM" id="SSF47384">
    <property type="entry name" value="Homodimeric domain of signal transducing histidine kinase"/>
    <property type="match status" value="1"/>
</dbReference>
<accession>A0A5K7Z8E8</accession>
<organism evidence="15 16">
    <name type="scientific">Desulfosarcina widdelii</name>
    <dbReference type="NCBI Taxonomy" id="947919"/>
    <lineage>
        <taxon>Bacteria</taxon>
        <taxon>Pseudomonadati</taxon>
        <taxon>Thermodesulfobacteriota</taxon>
        <taxon>Desulfobacteria</taxon>
        <taxon>Desulfobacterales</taxon>
        <taxon>Desulfosarcinaceae</taxon>
        <taxon>Desulfosarcina</taxon>
    </lineage>
</organism>
<gene>
    <name evidence="15" type="ORF">DSCW_33880</name>
</gene>
<dbReference type="PROSITE" id="PS50109">
    <property type="entry name" value="HIS_KIN"/>
    <property type="match status" value="1"/>
</dbReference>
<dbReference type="SMART" id="SM00091">
    <property type="entry name" value="PAS"/>
    <property type="match status" value="1"/>
</dbReference>
<dbReference type="Proteomes" id="UP000427769">
    <property type="component" value="Chromosome"/>
</dbReference>
<dbReference type="InterPro" id="IPR036890">
    <property type="entry name" value="HATPase_C_sf"/>
</dbReference>
<dbReference type="CDD" id="cd00130">
    <property type="entry name" value="PAS"/>
    <property type="match status" value="1"/>
</dbReference>
<dbReference type="Gene3D" id="3.30.450.20">
    <property type="entry name" value="PAS domain"/>
    <property type="match status" value="1"/>
</dbReference>
<dbReference type="InterPro" id="IPR013656">
    <property type="entry name" value="PAS_4"/>
</dbReference>
<dbReference type="GO" id="GO:0000155">
    <property type="term" value="F:phosphorelay sensor kinase activity"/>
    <property type="evidence" value="ECO:0007669"/>
    <property type="project" value="InterPro"/>
</dbReference>
<dbReference type="RefSeq" id="WP_170302341.1">
    <property type="nucleotide sequence ID" value="NZ_AP021875.1"/>
</dbReference>
<keyword evidence="8 15" id="KW-0418">Kinase</keyword>
<keyword evidence="11" id="KW-0902">Two-component regulatory system</keyword>
<evidence type="ECO:0000256" key="6">
    <source>
        <dbReference type="ARBA" id="ARBA00022692"/>
    </source>
</evidence>